<evidence type="ECO:0000256" key="1">
    <source>
        <dbReference type="SAM" id="MobiDB-lite"/>
    </source>
</evidence>
<protein>
    <submittedName>
        <fullName evidence="2">Uncharacterized protein</fullName>
    </submittedName>
</protein>
<sequence length="110" mass="12720">MWRVGRDPYPNGRKPKKLGWDCPLPLVLQQRWDNIAKEMKTLRQLQIPRSLRLSSFPQVKHKSKSTPSVMLQRSPMEPALNCDVNTATQSHGLDANLGPFHRRQLEPRLV</sequence>
<dbReference type="Proteomes" id="UP000000305">
    <property type="component" value="Unassembled WGS sequence"/>
</dbReference>
<gene>
    <name evidence="2" type="ORF">DAPPUDRAFT_245810</name>
</gene>
<feature type="region of interest" description="Disordered" evidence="1">
    <location>
        <begin position="91"/>
        <end position="110"/>
    </location>
</feature>
<dbReference type="KEGG" id="dpx:DAPPUDRAFT_245810"/>
<evidence type="ECO:0000313" key="3">
    <source>
        <dbReference type="Proteomes" id="UP000000305"/>
    </source>
</evidence>
<dbReference type="InParanoid" id="E9GP41"/>
<organism evidence="2 3">
    <name type="scientific">Daphnia pulex</name>
    <name type="common">Water flea</name>
    <dbReference type="NCBI Taxonomy" id="6669"/>
    <lineage>
        <taxon>Eukaryota</taxon>
        <taxon>Metazoa</taxon>
        <taxon>Ecdysozoa</taxon>
        <taxon>Arthropoda</taxon>
        <taxon>Crustacea</taxon>
        <taxon>Branchiopoda</taxon>
        <taxon>Diplostraca</taxon>
        <taxon>Cladocera</taxon>
        <taxon>Anomopoda</taxon>
        <taxon>Daphniidae</taxon>
        <taxon>Daphnia</taxon>
    </lineage>
</organism>
<reference evidence="2 3" key="1">
    <citation type="journal article" date="2011" name="Science">
        <title>The ecoresponsive genome of Daphnia pulex.</title>
        <authorList>
            <person name="Colbourne J.K."/>
            <person name="Pfrender M.E."/>
            <person name="Gilbert D."/>
            <person name="Thomas W.K."/>
            <person name="Tucker A."/>
            <person name="Oakley T.H."/>
            <person name="Tokishita S."/>
            <person name="Aerts A."/>
            <person name="Arnold G.J."/>
            <person name="Basu M.K."/>
            <person name="Bauer D.J."/>
            <person name="Caceres C.E."/>
            <person name="Carmel L."/>
            <person name="Casola C."/>
            <person name="Choi J.H."/>
            <person name="Detter J.C."/>
            <person name="Dong Q."/>
            <person name="Dusheyko S."/>
            <person name="Eads B.D."/>
            <person name="Frohlich T."/>
            <person name="Geiler-Samerotte K.A."/>
            <person name="Gerlach D."/>
            <person name="Hatcher P."/>
            <person name="Jogdeo S."/>
            <person name="Krijgsveld J."/>
            <person name="Kriventseva E.V."/>
            <person name="Kultz D."/>
            <person name="Laforsch C."/>
            <person name="Lindquist E."/>
            <person name="Lopez J."/>
            <person name="Manak J.R."/>
            <person name="Muller J."/>
            <person name="Pangilinan J."/>
            <person name="Patwardhan R.P."/>
            <person name="Pitluck S."/>
            <person name="Pritham E.J."/>
            <person name="Rechtsteiner A."/>
            <person name="Rho M."/>
            <person name="Rogozin I.B."/>
            <person name="Sakarya O."/>
            <person name="Salamov A."/>
            <person name="Schaack S."/>
            <person name="Shapiro H."/>
            <person name="Shiga Y."/>
            <person name="Skalitzky C."/>
            <person name="Smith Z."/>
            <person name="Souvorov A."/>
            <person name="Sung W."/>
            <person name="Tang Z."/>
            <person name="Tsuchiya D."/>
            <person name="Tu H."/>
            <person name="Vos H."/>
            <person name="Wang M."/>
            <person name="Wolf Y.I."/>
            <person name="Yamagata H."/>
            <person name="Yamada T."/>
            <person name="Ye Y."/>
            <person name="Shaw J.R."/>
            <person name="Andrews J."/>
            <person name="Crease T.J."/>
            <person name="Tang H."/>
            <person name="Lucas S.M."/>
            <person name="Robertson H.M."/>
            <person name="Bork P."/>
            <person name="Koonin E.V."/>
            <person name="Zdobnov E.M."/>
            <person name="Grigoriev I.V."/>
            <person name="Lynch M."/>
            <person name="Boore J.L."/>
        </authorList>
    </citation>
    <scope>NUCLEOTIDE SEQUENCE [LARGE SCALE GENOMIC DNA]</scope>
</reference>
<dbReference type="HOGENOM" id="CLU_2173527_0_0_1"/>
<dbReference type="AlphaFoldDB" id="E9GP41"/>
<keyword evidence="3" id="KW-1185">Reference proteome</keyword>
<evidence type="ECO:0000313" key="2">
    <source>
        <dbReference type="EMBL" id="EFX78747.1"/>
    </source>
</evidence>
<proteinExistence type="predicted"/>
<accession>E9GP41</accession>
<name>E9GP41_DAPPU</name>
<dbReference type="EMBL" id="GL732556">
    <property type="protein sequence ID" value="EFX78747.1"/>
    <property type="molecule type" value="Genomic_DNA"/>
</dbReference>